<dbReference type="GO" id="GO:0120010">
    <property type="term" value="P:intermembrane phospholipid transfer"/>
    <property type="evidence" value="ECO:0007669"/>
    <property type="project" value="TreeGrafter"/>
</dbReference>
<dbReference type="Proteomes" id="UP000185766">
    <property type="component" value="Unassembled WGS sequence"/>
</dbReference>
<dbReference type="RefSeq" id="WP_074870553.1">
    <property type="nucleotide sequence ID" value="NZ_FOAS01000021.1"/>
</dbReference>
<gene>
    <name evidence="4" type="ORF">SAMN05216214_12112</name>
</gene>
<keyword evidence="4" id="KW-0449">Lipoprotein</keyword>
<dbReference type="PANTHER" id="PTHR30035">
    <property type="entry name" value="LIPOPROTEIN VACJ-RELATED"/>
    <property type="match status" value="1"/>
</dbReference>
<dbReference type="AlphaFoldDB" id="A0A1H7SWY8"/>
<dbReference type="EMBL" id="FOAS01000021">
    <property type="protein sequence ID" value="SEL76855.1"/>
    <property type="molecule type" value="Genomic_DNA"/>
</dbReference>
<dbReference type="Pfam" id="PF04333">
    <property type="entry name" value="MlaA"/>
    <property type="match status" value="1"/>
</dbReference>
<comment type="similarity">
    <text evidence="1">Belongs to the MlaA family.</text>
</comment>
<reference evidence="4 5" key="1">
    <citation type="submission" date="2016-10" db="EMBL/GenBank/DDBJ databases">
        <authorList>
            <person name="de Groot N.N."/>
        </authorList>
    </citation>
    <scope>NUCLEOTIDE SEQUENCE [LARGE SCALE GENOMIC DNA]</scope>
    <source>
        <strain evidence="4 5">JCM 19513</strain>
    </source>
</reference>
<evidence type="ECO:0000313" key="4">
    <source>
        <dbReference type="EMBL" id="SEL76855.1"/>
    </source>
</evidence>
<proteinExistence type="inferred from homology"/>
<organism evidence="4 5">
    <name type="scientific">Atopomonas hussainii</name>
    <dbReference type="NCBI Taxonomy" id="1429083"/>
    <lineage>
        <taxon>Bacteria</taxon>
        <taxon>Pseudomonadati</taxon>
        <taxon>Pseudomonadota</taxon>
        <taxon>Gammaproteobacteria</taxon>
        <taxon>Pseudomonadales</taxon>
        <taxon>Pseudomonadaceae</taxon>
        <taxon>Atopomonas</taxon>
    </lineage>
</organism>
<keyword evidence="5" id="KW-1185">Reference proteome</keyword>
<feature type="signal peptide" evidence="3">
    <location>
        <begin position="1"/>
        <end position="22"/>
    </location>
</feature>
<dbReference type="PRINTS" id="PR01805">
    <property type="entry name" value="VACJLIPOPROT"/>
</dbReference>
<protein>
    <submittedName>
        <fullName evidence="4">Phospholipid-binding lipoprotein MlaA</fullName>
    </submittedName>
</protein>
<dbReference type="STRING" id="1429083.GCA_001885685_02553"/>
<accession>A0A1H7SWY8</accession>
<name>A0A1H7SWY8_9GAMM</name>
<evidence type="ECO:0000256" key="3">
    <source>
        <dbReference type="SAM" id="SignalP"/>
    </source>
</evidence>
<evidence type="ECO:0000313" key="5">
    <source>
        <dbReference type="Proteomes" id="UP000185766"/>
    </source>
</evidence>
<evidence type="ECO:0000256" key="1">
    <source>
        <dbReference type="ARBA" id="ARBA00010634"/>
    </source>
</evidence>
<evidence type="ECO:0000256" key="2">
    <source>
        <dbReference type="ARBA" id="ARBA00022729"/>
    </source>
</evidence>
<dbReference type="GO" id="GO:0016020">
    <property type="term" value="C:membrane"/>
    <property type="evidence" value="ECO:0007669"/>
    <property type="project" value="InterPro"/>
</dbReference>
<sequence>MTKPLHLAAGTSLLWLAASATAAPYQAPEADSDGFTRPLSTLRFNPYLDQQEFERASLEALDIYDPWTGVNRRIYQFNQRFDEWVYMPAVNGFRYVTPDIAEQGVTNFFSNLGDIGNLLNSALQLKGQRSMEITARLLINTTIGVFGLWDPATLMGAAKHSEDFGQTLGHYGVGSGPYLVLPILGPSNLRDASGTLVDFGTSQAVNFLNVATASSRNPAITGVRALDARSNTAFQYGQTNSPFEYEKIRFVYDAARKIQIKD</sequence>
<keyword evidence="2 3" id="KW-0732">Signal</keyword>
<dbReference type="PANTHER" id="PTHR30035:SF3">
    <property type="entry name" value="INTERMEMBRANE PHOSPHOLIPID TRANSPORT SYSTEM LIPOPROTEIN MLAA"/>
    <property type="match status" value="1"/>
</dbReference>
<feature type="chain" id="PRO_5010285683" evidence="3">
    <location>
        <begin position="23"/>
        <end position="262"/>
    </location>
</feature>
<dbReference type="InterPro" id="IPR007428">
    <property type="entry name" value="MlaA"/>
</dbReference>